<evidence type="ECO:0000256" key="2">
    <source>
        <dbReference type="SAM" id="SignalP"/>
    </source>
</evidence>
<feature type="chain" id="PRO_5045378831" evidence="2">
    <location>
        <begin position="19"/>
        <end position="191"/>
    </location>
</feature>
<dbReference type="Proteomes" id="UP001596505">
    <property type="component" value="Unassembled WGS sequence"/>
</dbReference>
<evidence type="ECO:0000313" key="3">
    <source>
        <dbReference type="EMBL" id="MFC7393659.1"/>
    </source>
</evidence>
<evidence type="ECO:0000313" key="4">
    <source>
        <dbReference type="Proteomes" id="UP001596505"/>
    </source>
</evidence>
<dbReference type="PROSITE" id="PS51257">
    <property type="entry name" value="PROKAR_LIPOPROTEIN"/>
    <property type="match status" value="1"/>
</dbReference>
<dbReference type="Pfam" id="PF14042">
    <property type="entry name" value="DUF4247"/>
    <property type="match status" value="1"/>
</dbReference>
<feature type="compositionally biased region" description="Gly residues" evidence="1">
    <location>
        <begin position="182"/>
        <end position="191"/>
    </location>
</feature>
<sequence>MRGMMALSLFLSIFFLSACSMFNNETILDIIQKKYETDDTVKSSVHSSDTDRVFIAKNKSINEVAESLEKAKKPKEISGKVDQKKVLVYDKYFVILTPDNKNASNTRIEVATYGFVRDNFQPSFFDHLLSFYLLDKLLGVHDWAYRQGHRCYETGGCYQGYNQSGGHYKGPGSKPLFRGSSFRGGGPDAGK</sequence>
<evidence type="ECO:0000256" key="1">
    <source>
        <dbReference type="SAM" id="MobiDB-lite"/>
    </source>
</evidence>
<comment type="caution">
    <text evidence="3">The sequence shown here is derived from an EMBL/GenBank/DDBJ whole genome shotgun (WGS) entry which is preliminary data.</text>
</comment>
<name>A0ABW2PWY7_9BACL</name>
<dbReference type="InterPro" id="IPR025341">
    <property type="entry name" value="DUF4247"/>
</dbReference>
<feature type="signal peptide" evidence="2">
    <location>
        <begin position="1"/>
        <end position="18"/>
    </location>
</feature>
<accession>A0ABW2PWY7</accession>
<organism evidence="3 4">
    <name type="scientific">Scopulibacillus cellulosilyticus</name>
    <dbReference type="NCBI Taxonomy" id="2665665"/>
    <lineage>
        <taxon>Bacteria</taxon>
        <taxon>Bacillati</taxon>
        <taxon>Bacillota</taxon>
        <taxon>Bacilli</taxon>
        <taxon>Bacillales</taxon>
        <taxon>Sporolactobacillaceae</taxon>
        <taxon>Scopulibacillus</taxon>
    </lineage>
</organism>
<proteinExistence type="predicted"/>
<feature type="region of interest" description="Disordered" evidence="1">
    <location>
        <begin position="170"/>
        <end position="191"/>
    </location>
</feature>
<gene>
    <name evidence="3" type="ORF">ACFQRG_11905</name>
</gene>
<dbReference type="RefSeq" id="WP_380966177.1">
    <property type="nucleotide sequence ID" value="NZ_JBHTCO010000014.1"/>
</dbReference>
<keyword evidence="2" id="KW-0732">Signal</keyword>
<dbReference type="EMBL" id="JBHTCO010000014">
    <property type="protein sequence ID" value="MFC7393659.1"/>
    <property type="molecule type" value="Genomic_DNA"/>
</dbReference>
<protein>
    <submittedName>
        <fullName evidence="3">DUF4247 domain-containing protein</fullName>
    </submittedName>
</protein>
<keyword evidence="4" id="KW-1185">Reference proteome</keyword>
<reference evidence="4" key="1">
    <citation type="journal article" date="2019" name="Int. J. Syst. Evol. Microbiol.">
        <title>The Global Catalogue of Microorganisms (GCM) 10K type strain sequencing project: providing services to taxonomists for standard genome sequencing and annotation.</title>
        <authorList>
            <consortium name="The Broad Institute Genomics Platform"/>
            <consortium name="The Broad Institute Genome Sequencing Center for Infectious Disease"/>
            <person name="Wu L."/>
            <person name="Ma J."/>
        </authorList>
    </citation>
    <scope>NUCLEOTIDE SEQUENCE [LARGE SCALE GENOMIC DNA]</scope>
    <source>
        <strain evidence="4">CGMCC 1.16305</strain>
    </source>
</reference>